<evidence type="ECO:0000313" key="1">
    <source>
        <dbReference type="EMBL" id="KAJ7728541.1"/>
    </source>
</evidence>
<proteinExistence type="predicted"/>
<dbReference type="Proteomes" id="UP001215598">
    <property type="component" value="Unassembled WGS sequence"/>
</dbReference>
<gene>
    <name evidence="1" type="ORF">B0H16DRAFT_1588942</name>
</gene>
<accession>A0AAD7MS96</accession>
<dbReference type="EMBL" id="JARKIB010000172">
    <property type="protein sequence ID" value="KAJ7728541.1"/>
    <property type="molecule type" value="Genomic_DNA"/>
</dbReference>
<organism evidence="1 2">
    <name type="scientific">Mycena metata</name>
    <dbReference type="NCBI Taxonomy" id="1033252"/>
    <lineage>
        <taxon>Eukaryota</taxon>
        <taxon>Fungi</taxon>
        <taxon>Dikarya</taxon>
        <taxon>Basidiomycota</taxon>
        <taxon>Agaricomycotina</taxon>
        <taxon>Agaricomycetes</taxon>
        <taxon>Agaricomycetidae</taxon>
        <taxon>Agaricales</taxon>
        <taxon>Marasmiineae</taxon>
        <taxon>Mycenaceae</taxon>
        <taxon>Mycena</taxon>
    </lineage>
</organism>
<protein>
    <submittedName>
        <fullName evidence="1">Uncharacterized protein</fullName>
    </submittedName>
</protein>
<sequence length="227" mass="24965">MGGSIYACKPSHDAYSDNVASADYSYRGFMGFKLILVRGTIAFLTALSGKQISRKLLVDEGVAVDEDVNSADEAVVIANYRARINEAILLLPTLGTSSKSHFFSDRNLPDADPMALFTGSGDIQSIMTALMNSVPIDIAAIEAHKTVPPTLAQLRLSGIYIFSKHPDVNGCMKYEDAKEVERLLRLVKPYCYWDPEKWIAPDEGELHFMDEMIQVFATVPPGGTVRN</sequence>
<evidence type="ECO:0000313" key="2">
    <source>
        <dbReference type="Proteomes" id="UP001215598"/>
    </source>
</evidence>
<comment type="caution">
    <text evidence="1">The sequence shown here is derived from an EMBL/GenBank/DDBJ whole genome shotgun (WGS) entry which is preliminary data.</text>
</comment>
<dbReference type="AlphaFoldDB" id="A0AAD7MS96"/>
<keyword evidence="2" id="KW-1185">Reference proteome</keyword>
<reference evidence="1" key="1">
    <citation type="submission" date="2023-03" db="EMBL/GenBank/DDBJ databases">
        <title>Massive genome expansion in bonnet fungi (Mycena s.s.) driven by repeated elements and novel gene families across ecological guilds.</title>
        <authorList>
            <consortium name="Lawrence Berkeley National Laboratory"/>
            <person name="Harder C.B."/>
            <person name="Miyauchi S."/>
            <person name="Viragh M."/>
            <person name="Kuo A."/>
            <person name="Thoen E."/>
            <person name="Andreopoulos B."/>
            <person name="Lu D."/>
            <person name="Skrede I."/>
            <person name="Drula E."/>
            <person name="Henrissat B."/>
            <person name="Morin E."/>
            <person name="Kohler A."/>
            <person name="Barry K."/>
            <person name="LaButti K."/>
            <person name="Morin E."/>
            <person name="Salamov A."/>
            <person name="Lipzen A."/>
            <person name="Mereny Z."/>
            <person name="Hegedus B."/>
            <person name="Baldrian P."/>
            <person name="Stursova M."/>
            <person name="Weitz H."/>
            <person name="Taylor A."/>
            <person name="Grigoriev I.V."/>
            <person name="Nagy L.G."/>
            <person name="Martin F."/>
            <person name="Kauserud H."/>
        </authorList>
    </citation>
    <scope>NUCLEOTIDE SEQUENCE</scope>
    <source>
        <strain evidence="1">CBHHK182m</strain>
    </source>
</reference>
<name>A0AAD7MS96_9AGAR</name>